<dbReference type="Proteomes" id="UP001296923">
    <property type="component" value="Unassembled WGS sequence"/>
</dbReference>
<evidence type="ECO:0008006" key="4">
    <source>
        <dbReference type="Google" id="ProtNLM"/>
    </source>
</evidence>
<accession>A0ABS2ZPU5</accession>
<gene>
    <name evidence="2" type="ORF">JYA63_03465</name>
</gene>
<proteinExistence type="predicted"/>
<comment type="caution">
    <text evidence="2">The sequence shown here is derived from an EMBL/GenBank/DDBJ whole genome shotgun (WGS) entry which is preliminary data.</text>
</comment>
<reference evidence="2 3" key="1">
    <citation type="submission" date="2021-01" db="EMBL/GenBank/DDBJ databases">
        <title>Genome Sequencing of Type Strains.</title>
        <authorList>
            <person name="Lemaire J.F."/>
            <person name="Inderbitzin P."/>
            <person name="Collins S.B."/>
            <person name="Wespe N."/>
            <person name="Knight-Connoni V."/>
        </authorList>
    </citation>
    <scope>NUCLEOTIDE SEQUENCE [LARGE SCALE GENOMIC DNA]</scope>
    <source>
        <strain evidence="2 3">DSM 23009</strain>
    </source>
</reference>
<evidence type="ECO:0000313" key="2">
    <source>
        <dbReference type="EMBL" id="MBN3553310.1"/>
    </source>
</evidence>
<evidence type="ECO:0000313" key="3">
    <source>
        <dbReference type="Proteomes" id="UP001296923"/>
    </source>
</evidence>
<protein>
    <recommendedName>
        <fullName evidence="4">Replication initiator A N-terminal domain-containing protein</fullName>
    </recommendedName>
</protein>
<feature type="region of interest" description="Disordered" evidence="1">
    <location>
        <begin position="139"/>
        <end position="170"/>
    </location>
</feature>
<sequence>MKLMSVLSGKGFVMYNKDLARTVSVNASIIFGQLCSSYESFGSKGMLTVRGEKEYFFLTSETLLEETSLTYKQQLKATKELEQTGYIETRMMGVPSKKYFHITEKVVEQYLKGNPSSAKREDLIVSTVEEQHLHNVTPSYDKRSTLGMTKGHSKPLQKGTAIKKKNKKEQDKDNNEILLINKDINNFKSLMMNSFENHYTEFAVGRWSKKDYFTIADQFINEVINDNRYVEIPEEKIEGYVYQSLKNIAYKSDFKHGKIDLKNRVSKNVPVYDWLNYDNEGIPY</sequence>
<dbReference type="RefSeq" id="WP_205724520.1">
    <property type="nucleotide sequence ID" value="NZ_JAFHKR010000037.1"/>
</dbReference>
<feature type="compositionally biased region" description="Basic residues" evidence="1">
    <location>
        <begin position="151"/>
        <end position="167"/>
    </location>
</feature>
<keyword evidence="3" id="KW-1185">Reference proteome</keyword>
<organism evidence="2 3">
    <name type="scientific">Fictibacillus nanhaiensis</name>
    <dbReference type="NCBI Taxonomy" id="742169"/>
    <lineage>
        <taxon>Bacteria</taxon>
        <taxon>Bacillati</taxon>
        <taxon>Bacillota</taxon>
        <taxon>Bacilli</taxon>
        <taxon>Bacillales</taxon>
        <taxon>Fictibacillaceae</taxon>
        <taxon>Fictibacillus</taxon>
    </lineage>
</organism>
<dbReference type="EMBL" id="JAFHKR010000037">
    <property type="protein sequence ID" value="MBN3553310.1"/>
    <property type="molecule type" value="Genomic_DNA"/>
</dbReference>
<evidence type="ECO:0000256" key="1">
    <source>
        <dbReference type="SAM" id="MobiDB-lite"/>
    </source>
</evidence>
<name>A0ABS2ZPU5_9BACL</name>